<dbReference type="EMBL" id="DXHP01000119">
    <property type="protein sequence ID" value="HIW06729.1"/>
    <property type="molecule type" value="Genomic_DNA"/>
</dbReference>
<keyword evidence="11" id="KW-0408">Iron</keyword>
<comment type="pathway">
    <text evidence="2">Alkene biosynthesis; ethylene biosynthesis via 2-oxoglutarate.</text>
</comment>
<sequence>MTTSKISSQAQPVNANLPILDFSQFIAGGEAKAQFIKDLLYSAHEIGFFYIQNHGVPLDLLQEAEDLSKQFFAQSLEEKLKVSAIHSPHFRGYTGVHGEITRQKPDSREQFDTMLEYPAIPFEDIPQEKPWLRIYGPNQWPESLPRIREVFETLQKAQTELAISLLKAFALALGQDENAFANIYNNKPSVVLRAIHYPGIENSEQGVGAHKDFGVLTFVRQGKVAGLEVLKDDEWVLATPIEGTFVVNIGELLEAATDGFLKATLHRVIPTKLGENRYSIAYFLNSDLDSEVPALQLPTEFQGAVTGITKDPDNPIYANVGKNLLKGRLRSHPDVAERFYADIDLDNL</sequence>
<protein>
    <recommendedName>
        <fullName evidence="5">2-oxoglutarate-dependent ethylene/succinate-forming enzyme</fullName>
        <ecNumber evidence="4">1.13.12.19</ecNumber>
        <ecNumber evidence="3">1.14.20.7</ecNumber>
    </recommendedName>
    <alternativeName>
        <fullName evidence="7">2-oxoglutarate dioxygenase (ethylene-forming)</fullName>
    </alternativeName>
    <alternativeName>
        <fullName evidence="8">2-oxoglutarate/L-arginine monooxygenase/decarboxylase (succinate-forming)</fullName>
    </alternativeName>
</protein>
<evidence type="ECO:0000256" key="10">
    <source>
        <dbReference type="ARBA" id="ARBA00049359"/>
    </source>
</evidence>
<dbReference type="InterPro" id="IPR026992">
    <property type="entry name" value="DIOX_N"/>
</dbReference>
<keyword evidence="11" id="KW-0479">Metal-binding</keyword>
<comment type="cofactor">
    <cofactor evidence="1">
        <name>Fe(2+)</name>
        <dbReference type="ChEBI" id="CHEBI:29033"/>
    </cofactor>
</comment>
<dbReference type="InterPro" id="IPR050231">
    <property type="entry name" value="Iron_ascorbate_oxido_reductase"/>
</dbReference>
<reference evidence="13" key="1">
    <citation type="journal article" date="2021" name="PeerJ">
        <title>Extensive microbial diversity within the chicken gut microbiome revealed by metagenomics and culture.</title>
        <authorList>
            <person name="Gilroy R."/>
            <person name="Ravi A."/>
            <person name="Getino M."/>
            <person name="Pursley I."/>
            <person name="Horton D.L."/>
            <person name="Alikhan N.F."/>
            <person name="Baker D."/>
            <person name="Gharbi K."/>
            <person name="Hall N."/>
            <person name="Watson M."/>
            <person name="Adriaenssens E.M."/>
            <person name="Foster-Nyarko E."/>
            <person name="Jarju S."/>
            <person name="Secka A."/>
            <person name="Antonio M."/>
            <person name="Oren A."/>
            <person name="Chaudhuri R.R."/>
            <person name="La Ragione R."/>
            <person name="Hildebrand F."/>
            <person name="Pallen M.J."/>
        </authorList>
    </citation>
    <scope>NUCLEOTIDE SEQUENCE</scope>
    <source>
        <strain evidence="13">CHK160-9182</strain>
    </source>
</reference>
<dbReference type="InterPro" id="IPR027443">
    <property type="entry name" value="IPNS-like_sf"/>
</dbReference>
<evidence type="ECO:0000313" key="13">
    <source>
        <dbReference type="EMBL" id="HIW06729.1"/>
    </source>
</evidence>
<comment type="catalytic activity">
    <reaction evidence="10">
        <text>L-arginine + 2-oxoglutarate + O2 = guanidine + L-glutamate 5-semialdehyde + succinate + CO2</text>
        <dbReference type="Rhea" id="RHEA:31535"/>
        <dbReference type="ChEBI" id="CHEBI:15379"/>
        <dbReference type="ChEBI" id="CHEBI:16526"/>
        <dbReference type="ChEBI" id="CHEBI:16810"/>
        <dbReference type="ChEBI" id="CHEBI:30031"/>
        <dbReference type="ChEBI" id="CHEBI:30087"/>
        <dbReference type="ChEBI" id="CHEBI:32682"/>
        <dbReference type="ChEBI" id="CHEBI:58066"/>
        <dbReference type="EC" id="1.14.20.7"/>
    </reaction>
</comment>
<dbReference type="EC" id="1.14.20.7" evidence="3"/>
<evidence type="ECO:0000256" key="2">
    <source>
        <dbReference type="ARBA" id="ARBA00004767"/>
    </source>
</evidence>
<dbReference type="Pfam" id="PF03171">
    <property type="entry name" value="2OG-FeII_Oxy"/>
    <property type="match status" value="1"/>
</dbReference>
<dbReference type="GO" id="GO:0009693">
    <property type="term" value="P:ethylene biosynthetic process"/>
    <property type="evidence" value="ECO:0007669"/>
    <property type="project" value="UniProtKB-KW"/>
</dbReference>
<organism evidence="13 14">
    <name type="scientific">Candidatus Ignatzschineria merdigallinarum</name>
    <dbReference type="NCBI Taxonomy" id="2838621"/>
    <lineage>
        <taxon>Bacteria</taxon>
        <taxon>Pseudomonadati</taxon>
        <taxon>Pseudomonadota</taxon>
        <taxon>Gammaproteobacteria</taxon>
        <taxon>Cardiobacteriales</taxon>
        <taxon>Ignatzschineriaceae</taxon>
        <taxon>Ignatzschineria</taxon>
    </lineage>
</organism>
<comment type="similarity">
    <text evidence="11">Belongs to the iron/ascorbate-dependent oxidoreductase family.</text>
</comment>
<evidence type="ECO:0000256" key="3">
    <source>
        <dbReference type="ARBA" id="ARBA00012293"/>
    </source>
</evidence>
<gene>
    <name evidence="13" type="ORF">H9889_05325</name>
</gene>
<dbReference type="PROSITE" id="PS51471">
    <property type="entry name" value="FE2OG_OXY"/>
    <property type="match status" value="1"/>
</dbReference>
<name>A0A9D1Q605_9GAMM</name>
<dbReference type="InterPro" id="IPR005123">
    <property type="entry name" value="Oxoglu/Fe-dep_dioxygenase_dom"/>
</dbReference>
<dbReference type="Pfam" id="PF14226">
    <property type="entry name" value="DIOX_N"/>
    <property type="match status" value="1"/>
</dbReference>
<dbReference type="GO" id="GO:0046872">
    <property type="term" value="F:metal ion binding"/>
    <property type="evidence" value="ECO:0007669"/>
    <property type="project" value="UniProtKB-KW"/>
</dbReference>
<accession>A0A9D1Q605</accession>
<dbReference type="SUPFAM" id="SSF51197">
    <property type="entry name" value="Clavaminate synthase-like"/>
    <property type="match status" value="1"/>
</dbReference>
<dbReference type="PANTHER" id="PTHR47990">
    <property type="entry name" value="2-OXOGLUTARATE (2OG) AND FE(II)-DEPENDENT OXYGENASE SUPERFAMILY PROTEIN-RELATED"/>
    <property type="match status" value="1"/>
</dbReference>
<evidence type="ECO:0000313" key="14">
    <source>
        <dbReference type="Proteomes" id="UP000823934"/>
    </source>
</evidence>
<dbReference type="GO" id="GO:0102276">
    <property type="term" value="F:2-oxoglutarate oxygenase/decarboxylase (ethylene-forming) activity"/>
    <property type="evidence" value="ECO:0007669"/>
    <property type="project" value="UniProtKB-EC"/>
</dbReference>
<dbReference type="AlphaFoldDB" id="A0A9D1Q605"/>
<evidence type="ECO:0000259" key="12">
    <source>
        <dbReference type="PROSITE" id="PS51471"/>
    </source>
</evidence>
<feature type="domain" description="Fe2OG dioxygenase" evidence="12">
    <location>
        <begin position="187"/>
        <end position="286"/>
    </location>
</feature>
<evidence type="ECO:0000256" key="11">
    <source>
        <dbReference type="RuleBase" id="RU003682"/>
    </source>
</evidence>
<evidence type="ECO:0000256" key="9">
    <source>
        <dbReference type="ARBA" id="ARBA00047725"/>
    </source>
</evidence>
<dbReference type="Proteomes" id="UP000823934">
    <property type="component" value="Unassembled WGS sequence"/>
</dbReference>
<evidence type="ECO:0000256" key="5">
    <source>
        <dbReference type="ARBA" id="ARBA00019045"/>
    </source>
</evidence>
<evidence type="ECO:0000256" key="1">
    <source>
        <dbReference type="ARBA" id="ARBA00001954"/>
    </source>
</evidence>
<dbReference type="InterPro" id="IPR044861">
    <property type="entry name" value="IPNS-like_FE2OG_OXY"/>
</dbReference>
<evidence type="ECO:0000256" key="4">
    <source>
        <dbReference type="ARBA" id="ARBA00012531"/>
    </source>
</evidence>
<evidence type="ECO:0000256" key="7">
    <source>
        <dbReference type="ARBA" id="ARBA00031011"/>
    </source>
</evidence>
<comment type="catalytic activity">
    <reaction evidence="9">
        <text>2-oxoglutarate + O2 + 2 H(+) = ethene + 3 CO2 + H2O</text>
        <dbReference type="Rhea" id="RHEA:31523"/>
        <dbReference type="ChEBI" id="CHEBI:15377"/>
        <dbReference type="ChEBI" id="CHEBI:15378"/>
        <dbReference type="ChEBI" id="CHEBI:15379"/>
        <dbReference type="ChEBI" id="CHEBI:16526"/>
        <dbReference type="ChEBI" id="CHEBI:16810"/>
        <dbReference type="ChEBI" id="CHEBI:18153"/>
        <dbReference type="EC" id="1.13.12.19"/>
    </reaction>
</comment>
<evidence type="ECO:0000256" key="6">
    <source>
        <dbReference type="ARBA" id="ARBA00022666"/>
    </source>
</evidence>
<dbReference type="PRINTS" id="PR00682">
    <property type="entry name" value="IPNSYNTHASE"/>
</dbReference>
<proteinExistence type="inferred from homology"/>
<comment type="caution">
    <text evidence="13">The sequence shown here is derived from an EMBL/GenBank/DDBJ whole genome shotgun (WGS) entry which is preliminary data.</text>
</comment>
<keyword evidence="6" id="KW-0266">Ethylene biosynthesis</keyword>
<dbReference type="Gene3D" id="2.60.120.330">
    <property type="entry name" value="B-lactam Antibiotic, Isopenicillin N Synthase, Chain"/>
    <property type="match status" value="1"/>
</dbReference>
<dbReference type="EC" id="1.13.12.19" evidence="4"/>
<keyword evidence="11" id="KW-0560">Oxidoreductase</keyword>
<evidence type="ECO:0000256" key="8">
    <source>
        <dbReference type="ARBA" id="ARBA00031282"/>
    </source>
</evidence>
<reference evidence="13" key="2">
    <citation type="submission" date="2021-04" db="EMBL/GenBank/DDBJ databases">
        <authorList>
            <person name="Gilroy R."/>
        </authorList>
    </citation>
    <scope>NUCLEOTIDE SEQUENCE</scope>
    <source>
        <strain evidence="13">CHK160-9182</strain>
    </source>
</reference>